<name>A0A4Y9QMY8_9BACT</name>
<evidence type="ECO:0000313" key="19">
    <source>
        <dbReference type="EMBL" id="TFV93577.1"/>
    </source>
</evidence>
<evidence type="ECO:0000256" key="13">
    <source>
        <dbReference type="ARBA" id="ARBA00033392"/>
    </source>
</evidence>
<dbReference type="EC" id="2.1.1.228" evidence="5 15"/>
<evidence type="ECO:0000256" key="11">
    <source>
        <dbReference type="ARBA" id="ARBA00022694"/>
    </source>
</evidence>
<comment type="similarity">
    <text evidence="3 15 17">Belongs to the RNA methyltransferase TrmD family.</text>
</comment>
<dbReference type="SUPFAM" id="SSF75217">
    <property type="entry name" value="alpha/beta knot"/>
    <property type="match status" value="1"/>
</dbReference>
<keyword evidence="11 15" id="KW-0819">tRNA processing</keyword>
<evidence type="ECO:0000256" key="8">
    <source>
        <dbReference type="ARBA" id="ARBA00022603"/>
    </source>
</evidence>
<dbReference type="GO" id="GO:0005829">
    <property type="term" value="C:cytosol"/>
    <property type="evidence" value="ECO:0007669"/>
    <property type="project" value="TreeGrafter"/>
</dbReference>
<dbReference type="InterPro" id="IPR029028">
    <property type="entry name" value="Alpha/beta_knot_MTases"/>
</dbReference>
<feature type="binding site" evidence="15 16">
    <location>
        <begin position="132"/>
        <end position="137"/>
    </location>
    <ligand>
        <name>S-adenosyl-L-methionine</name>
        <dbReference type="ChEBI" id="CHEBI:59789"/>
    </ligand>
</feature>
<comment type="function">
    <text evidence="1 15 17">Specifically methylates guanosine-37 in various tRNAs.</text>
</comment>
<comment type="catalytic activity">
    <reaction evidence="14 15 17">
        <text>guanosine(37) in tRNA + S-adenosyl-L-methionine = N(1)-methylguanosine(37) in tRNA + S-adenosyl-L-homocysteine + H(+)</text>
        <dbReference type="Rhea" id="RHEA:36899"/>
        <dbReference type="Rhea" id="RHEA-COMP:10145"/>
        <dbReference type="Rhea" id="RHEA-COMP:10147"/>
        <dbReference type="ChEBI" id="CHEBI:15378"/>
        <dbReference type="ChEBI" id="CHEBI:57856"/>
        <dbReference type="ChEBI" id="CHEBI:59789"/>
        <dbReference type="ChEBI" id="CHEBI:73542"/>
        <dbReference type="ChEBI" id="CHEBI:74269"/>
        <dbReference type="EC" id="2.1.1.228"/>
    </reaction>
</comment>
<keyword evidence="20" id="KW-1185">Reference proteome</keyword>
<dbReference type="InterPro" id="IPR002649">
    <property type="entry name" value="tRNA_m1G_MeTrfase_TrmD"/>
</dbReference>
<evidence type="ECO:0000256" key="7">
    <source>
        <dbReference type="ARBA" id="ARBA00022490"/>
    </source>
</evidence>
<dbReference type="PIRSF" id="PIRSF000386">
    <property type="entry name" value="tRNA_mtase"/>
    <property type="match status" value="1"/>
</dbReference>
<dbReference type="Proteomes" id="UP000297647">
    <property type="component" value="Unassembled WGS sequence"/>
</dbReference>
<evidence type="ECO:0000259" key="18">
    <source>
        <dbReference type="Pfam" id="PF01746"/>
    </source>
</evidence>
<evidence type="ECO:0000256" key="2">
    <source>
        <dbReference type="ARBA" id="ARBA00004496"/>
    </source>
</evidence>
<evidence type="ECO:0000256" key="4">
    <source>
        <dbReference type="ARBA" id="ARBA00011738"/>
    </source>
</evidence>
<dbReference type="GO" id="GO:0002939">
    <property type="term" value="P:tRNA N1-guanine methylation"/>
    <property type="evidence" value="ECO:0007669"/>
    <property type="project" value="TreeGrafter"/>
</dbReference>
<dbReference type="InterPro" id="IPR016009">
    <property type="entry name" value="tRNA_MeTrfase_TRMD/TRM10"/>
</dbReference>
<evidence type="ECO:0000256" key="6">
    <source>
        <dbReference type="ARBA" id="ARBA00014679"/>
    </source>
</evidence>
<dbReference type="Gene3D" id="3.40.1280.10">
    <property type="match status" value="1"/>
</dbReference>
<keyword evidence="8 15" id="KW-0489">Methyltransferase</keyword>
<evidence type="ECO:0000256" key="10">
    <source>
        <dbReference type="ARBA" id="ARBA00022691"/>
    </source>
</evidence>
<comment type="subunit">
    <text evidence="4 15 17">Homodimer.</text>
</comment>
<feature type="binding site" evidence="15 16">
    <location>
        <position position="112"/>
    </location>
    <ligand>
        <name>S-adenosyl-L-methionine</name>
        <dbReference type="ChEBI" id="CHEBI:59789"/>
    </ligand>
</feature>
<proteinExistence type="inferred from homology"/>
<dbReference type="Gene3D" id="1.10.1270.20">
    <property type="entry name" value="tRNA(m1g37)methyltransferase, domain 2"/>
    <property type="match status" value="1"/>
</dbReference>
<dbReference type="InterPro" id="IPR023148">
    <property type="entry name" value="tRNA_m1G_MeTrfase_C_sf"/>
</dbReference>
<dbReference type="EMBL" id="SPSB01000004">
    <property type="protein sequence ID" value="TFV93577.1"/>
    <property type="molecule type" value="Genomic_DNA"/>
</dbReference>
<comment type="caution">
    <text evidence="19">The sequence shown here is derived from an EMBL/GenBank/DDBJ whole genome shotgun (WGS) entry which is preliminary data.</text>
</comment>
<dbReference type="RefSeq" id="WP_135076002.1">
    <property type="nucleotide sequence ID" value="NZ_SPSB01000004.1"/>
</dbReference>
<keyword evidence="10 15" id="KW-0949">S-adenosyl-L-methionine</keyword>
<evidence type="ECO:0000256" key="5">
    <source>
        <dbReference type="ARBA" id="ARBA00012807"/>
    </source>
</evidence>
<evidence type="ECO:0000256" key="16">
    <source>
        <dbReference type="PIRSR" id="PIRSR000386-1"/>
    </source>
</evidence>
<protein>
    <recommendedName>
        <fullName evidence="6 15">tRNA (guanine-N(1)-)-methyltransferase</fullName>
        <ecNumber evidence="5 15">2.1.1.228</ecNumber>
    </recommendedName>
    <alternativeName>
        <fullName evidence="12 15">M1G-methyltransferase</fullName>
    </alternativeName>
    <alternativeName>
        <fullName evidence="13 15">tRNA [GM37] methyltransferase</fullName>
    </alternativeName>
</protein>
<evidence type="ECO:0000256" key="9">
    <source>
        <dbReference type="ARBA" id="ARBA00022679"/>
    </source>
</evidence>
<accession>A0A4Y9QMY8</accession>
<sequence>MHIDIISVVPGLLEGPFSHSILKRAEEKGLATVRVYNLRDFAIGKQKQVDDYAFGGGAGMVMMVEPIAKCIENLQSQRDYDEIIYMTPDGETFDQPMANSLSLQKNLLILCGHYKGVDERIRERYITKEISIGDFVLSGGELAAAVVADAVIRLIPGVLNDETSALTDSFQDHLLAPPVYTRPAEWQGMNVPEVLLSGHEAKINEWRFEASVRRTRERRPDLWAKSGLGESDLKKRKK</sequence>
<dbReference type="PANTHER" id="PTHR46417">
    <property type="entry name" value="TRNA (GUANINE-N(1)-)-METHYLTRANSFERASE"/>
    <property type="match status" value="1"/>
</dbReference>
<evidence type="ECO:0000256" key="14">
    <source>
        <dbReference type="ARBA" id="ARBA00047783"/>
    </source>
</evidence>
<dbReference type="GO" id="GO:0052906">
    <property type="term" value="F:tRNA (guanine(37)-N1)-methyltransferase activity"/>
    <property type="evidence" value="ECO:0007669"/>
    <property type="project" value="UniProtKB-UniRule"/>
</dbReference>
<dbReference type="NCBIfam" id="NF000648">
    <property type="entry name" value="PRK00026.1"/>
    <property type="match status" value="1"/>
</dbReference>
<evidence type="ECO:0000256" key="17">
    <source>
        <dbReference type="RuleBase" id="RU003464"/>
    </source>
</evidence>
<dbReference type="CDD" id="cd18080">
    <property type="entry name" value="TrmD-like"/>
    <property type="match status" value="1"/>
</dbReference>
<organism evidence="19 20">
    <name type="scientific">Algoriphagus kandeliae</name>
    <dbReference type="NCBI Taxonomy" id="2562278"/>
    <lineage>
        <taxon>Bacteria</taxon>
        <taxon>Pseudomonadati</taxon>
        <taxon>Bacteroidota</taxon>
        <taxon>Cytophagia</taxon>
        <taxon>Cytophagales</taxon>
        <taxon>Cyclobacteriaceae</taxon>
        <taxon>Algoriphagus</taxon>
    </lineage>
</organism>
<feature type="domain" description="tRNA methyltransferase TRMD/TRM10-type" evidence="18">
    <location>
        <begin position="1"/>
        <end position="224"/>
    </location>
</feature>
<dbReference type="OrthoDB" id="9807416at2"/>
<evidence type="ECO:0000313" key="20">
    <source>
        <dbReference type="Proteomes" id="UP000297647"/>
    </source>
</evidence>
<reference evidence="19 20" key="1">
    <citation type="submission" date="2019-03" db="EMBL/GenBank/DDBJ databases">
        <title>Algoriphagus sp. nov, a new strain isolated from root system soil of mangrove plant Kandelia.</title>
        <authorList>
            <person name="Yin Q."/>
            <person name="Wang K."/>
            <person name="Song Z."/>
        </authorList>
    </citation>
    <scope>NUCLEOTIDE SEQUENCE [LARGE SCALE GENOMIC DNA]</scope>
    <source>
        <strain evidence="19 20">XY-J91</strain>
    </source>
</reference>
<keyword evidence="7 15" id="KW-0963">Cytoplasm</keyword>
<dbReference type="Pfam" id="PF01746">
    <property type="entry name" value="tRNA_m1G_MT"/>
    <property type="match status" value="1"/>
</dbReference>
<dbReference type="HAMAP" id="MF_00605">
    <property type="entry name" value="TrmD"/>
    <property type="match status" value="1"/>
</dbReference>
<dbReference type="NCBIfam" id="TIGR00088">
    <property type="entry name" value="trmD"/>
    <property type="match status" value="1"/>
</dbReference>
<evidence type="ECO:0000256" key="12">
    <source>
        <dbReference type="ARBA" id="ARBA00029736"/>
    </source>
</evidence>
<dbReference type="AlphaFoldDB" id="A0A4Y9QMY8"/>
<dbReference type="PANTHER" id="PTHR46417:SF1">
    <property type="entry name" value="TRNA (GUANINE-N(1)-)-METHYLTRANSFERASE"/>
    <property type="match status" value="1"/>
</dbReference>
<gene>
    <name evidence="15 19" type="primary">trmD</name>
    <name evidence="19" type="ORF">E4S40_15130</name>
</gene>
<evidence type="ECO:0000256" key="15">
    <source>
        <dbReference type="HAMAP-Rule" id="MF_00605"/>
    </source>
</evidence>
<evidence type="ECO:0000256" key="1">
    <source>
        <dbReference type="ARBA" id="ARBA00002634"/>
    </source>
</evidence>
<dbReference type="InterPro" id="IPR029026">
    <property type="entry name" value="tRNA_m1G_MTases_N"/>
</dbReference>
<keyword evidence="9 15" id="KW-0808">Transferase</keyword>
<comment type="subcellular location">
    <subcellularLocation>
        <location evidence="2 15 17">Cytoplasm</location>
    </subcellularLocation>
</comment>
<evidence type="ECO:0000256" key="3">
    <source>
        <dbReference type="ARBA" id="ARBA00007630"/>
    </source>
</evidence>
<dbReference type="FunFam" id="3.40.1280.10:FF:000001">
    <property type="entry name" value="tRNA (guanine-N(1)-)-methyltransferase"/>
    <property type="match status" value="1"/>
</dbReference>